<dbReference type="EMBL" id="FMWK01000004">
    <property type="protein sequence ID" value="SCZ77884.1"/>
    <property type="molecule type" value="Genomic_DNA"/>
</dbReference>
<name>A0A1G5RUU0_PSEXY</name>
<reference evidence="1 2" key="1">
    <citation type="submission" date="2016-10" db="EMBL/GenBank/DDBJ databases">
        <authorList>
            <person name="de Groot N.N."/>
        </authorList>
    </citation>
    <scope>NUCLEOTIDE SEQUENCE [LARGE SCALE GENOMIC DNA]</scope>
    <source>
        <strain evidence="1 2">DSM 10317</strain>
    </source>
</reference>
<organism evidence="1 2">
    <name type="scientific">Pseudobutyrivibrio xylanivorans</name>
    <dbReference type="NCBI Taxonomy" id="185007"/>
    <lineage>
        <taxon>Bacteria</taxon>
        <taxon>Bacillati</taxon>
        <taxon>Bacillota</taxon>
        <taxon>Clostridia</taxon>
        <taxon>Lachnospirales</taxon>
        <taxon>Lachnospiraceae</taxon>
        <taxon>Pseudobutyrivibrio</taxon>
    </lineage>
</organism>
<accession>A0A1G5RUU0</accession>
<protein>
    <submittedName>
        <fullName evidence="1">Uncharacterized protein</fullName>
    </submittedName>
</protein>
<sequence>MNFMNKKKIGIIVVMVLALTILAKAELIYNPSARILASVFHFSESTLNNPDYLAYNIDLKDLFRNYTNADIDYSGNAYIKKLKGFPYSISGGIKGQRSASQKKFSCKSNLDVLILDVGEMDVYAQDETVYLVAPLMGGISYGFDTGSDLFPTAPNLNNDINHEWFHKNKRNIYNFVKKIQIEQTDVIFVDEDGTESKEFRITIPEGEGGFIWDLLGMEAPDHDIKCSLFLDRFNHTRKITFDLSYKTPGAYISIVGKNFNKIEIFAPLPDNERVVATIIRNGQNNYTNSFTNNITYITDIGGSYSVDFNMLMNYVDDGIKFEATDISVNQDSTVLAEGYINGRITTKENMGDVFKNAHADLSDVTIIDWNTIKNDTASFVDDVISKARENVNILNFFN</sequence>
<gene>
    <name evidence="1" type="ORF">SAMN02910350_00979</name>
</gene>
<dbReference type="AlphaFoldDB" id="A0A1G5RUU0"/>
<dbReference type="Proteomes" id="UP000199428">
    <property type="component" value="Unassembled WGS sequence"/>
</dbReference>
<evidence type="ECO:0000313" key="1">
    <source>
        <dbReference type="EMBL" id="SCZ77884.1"/>
    </source>
</evidence>
<proteinExistence type="predicted"/>
<evidence type="ECO:0000313" key="2">
    <source>
        <dbReference type="Proteomes" id="UP000199428"/>
    </source>
</evidence>